<evidence type="ECO:0000313" key="2">
    <source>
        <dbReference type="Proteomes" id="UP000238823"/>
    </source>
</evidence>
<sequence length="211" mass="21894">MLNARFDKAVSSGLVVDEGCIDEALKGPALLGCAKYPWTENEDGGCVALSGSLDTGESCVNDWGLHPLRVRPCREGLKCLDGRCVPSNDPGKYGTVGSACHWPAPNSCHMFELYCAGESTCQPSLEIGQPCDDAYACVFGAYCKGVGSGSTGVCEPVISQGGACEPQDLNTCERPAEADEAAYCDPSRNGGTCVLGVPGICSGHHPLLRGG</sequence>
<proteinExistence type="predicted"/>
<gene>
    <name evidence="1" type="ORF">ENSA7_69480</name>
</gene>
<organism evidence="1 2">
    <name type="scientific">Enhygromyxa salina</name>
    <dbReference type="NCBI Taxonomy" id="215803"/>
    <lineage>
        <taxon>Bacteria</taxon>
        <taxon>Pseudomonadati</taxon>
        <taxon>Myxococcota</taxon>
        <taxon>Polyangia</taxon>
        <taxon>Nannocystales</taxon>
        <taxon>Nannocystaceae</taxon>
        <taxon>Enhygromyxa</taxon>
    </lineage>
</organism>
<accession>A0A2S9XTH3</accession>
<dbReference type="EMBL" id="PVNL01000135">
    <property type="protein sequence ID" value="PRP96134.1"/>
    <property type="molecule type" value="Genomic_DNA"/>
</dbReference>
<comment type="caution">
    <text evidence="1">The sequence shown here is derived from an EMBL/GenBank/DDBJ whole genome shotgun (WGS) entry which is preliminary data.</text>
</comment>
<dbReference type="AlphaFoldDB" id="A0A2S9XTH3"/>
<reference evidence="1 2" key="1">
    <citation type="submission" date="2018-03" db="EMBL/GenBank/DDBJ databases">
        <title>Draft Genome Sequences of the Obligatory Marine Myxobacteria Enhygromyxa salina SWB007.</title>
        <authorList>
            <person name="Poehlein A."/>
            <person name="Moghaddam J.A."/>
            <person name="Harms H."/>
            <person name="Alanjari M."/>
            <person name="Koenig G.M."/>
            <person name="Daniel R."/>
            <person name="Schaeberle T.F."/>
        </authorList>
    </citation>
    <scope>NUCLEOTIDE SEQUENCE [LARGE SCALE GENOMIC DNA]</scope>
    <source>
        <strain evidence="1 2">SWB007</strain>
    </source>
</reference>
<evidence type="ECO:0000313" key="1">
    <source>
        <dbReference type="EMBL" id="PRP96134.1"/>
    </source>
</evidence>
<dbReference type="Proteomes" id="UP000238823">
    <property type="component" value="Unassembled WGS sequence"/>
</dbReference>
<name>A0A2S9XTH3_9BACT</name>
<protein>
    <submittedName>
        <fullName evidence="1">Uncharacterized protein</fullName>
    </submittedName>
</protein>